<feature type="transmembrane region" description="Helical" evidence="1">
    <location>
        <begin position="258"/>
        <end position="276"/>
    </location>
</feature>
<comment type="caution">
    <text evidence="2">The sequence shown here is derived from an EMBL/GenBank/DDBJ whole genome shotgun (WGS) entry which is preliminary data.</text>
</comment>
<organism evidence="2 3">
    <name type="scientific">Gleimia hominis</name>
    <dbReference type="NCBI Taxonomy" id="595468"/>
    <lineage>
        <taxon>Bacteria</taxon>
        <taxon>Bacillati</taxon>
        <taxon>Actinomycetota</taxon>
        <taxon>Actinomycetes</taxon>
        <taxon>Actinomycetales</taxon>
        <taxon>Actinomycetaceae</taxon>
        <taxon>Gleimia</taxon>
    </lineage>
</organism>
<evidence type="ECO:0000313" key="3">
    <source>
        <dbReference type="Proteomes" id="UP001247542"/>
    </source>
</evidence>
<reference evidence="2 3" key="1">
    <citation type="submission" date="2023-06" db="EMBL/GenBank/DDBJ databases">
        <title>Draft genome sequence of Gleimia hominis type strain CCUG 57540T.</title>
        <authorList>
            <person name="Salva-Serra F."/>
            <person name="Cardew S."/>
            <person name="Jensie Markopoulos S."/>
            <person name="Ohlen M."/>
            <person name="Inganas E."/>
            <person name="Svensson-Stadler L."/>
            <person name="Moore E.R.B."/>
        </authorList>
    </citation>
    <scope>NUCLEOTIDE SEQUENCE [LARGE SCALE GENOMIC DNA]</scope>
    <source>
        <strain evidence="2 3">CCUG 57540</strain>
    </source>
</reference>
<keyword evidence="1" id="KW-0472">Membrane</keyword>
<accession>A0ABU3I8N0</accession>
<keyword evidence="1" id="KW-0812">Transmembrane</keyword>
<dbReference type="RefSeq" id="WP_313271861.1">
    <property type="nucleotide sequence ID" value="NZ_JASXSX010000001.1"/>
</dbReference>
<feature type="transmembrane region" description="Helical" evidence="1">
    <location>
        <begin position="173"/>
        <end position="193"/>
    </location>
</feature>
<protein>
    <submittedName>
        <fullName evidence="2">Uncharacterized protein</fullName>
    </submittedName>
</protein>
<feature type="transmembrane region" description="Helical" evidence="1">
    <location>
        <begin position="231"/>
        <end position="252"/>
    </location>
</feature>
<gene>
    <name evidence="2" type="ORF">QS713_01460</name>
</gene>
<evidence type="ECO:0000313" key="2">
    <source>
        <dbReference type="EMBL" id="MDT3766734.1"/>
    </source>
</evidence>
<feature type="transmembrane region" description="Helical" evidence="1">
    <location>
        <begin position="199"/>
        <end position="219"/>
    </location>
</feature>
<keyword evidence="3" id="KW-1185">Reference proteome</keyword>
<dbReference type="EMBL" id="JASXSX010000001">
    <property type="protein sequence ID" value="MDT3766734.1"/>
    <property type="molecule type" value="Genomic_DNA"/>
</dbReference>
<name>A0ABU3I8N0_9ACTO</name>
<evidence type="ECO:0000256" key="1">
    <source>
        <dbReference type="SAM" id="Phobius"/>
    </source>
</evidence>
<sequence>MNWLFDLSFAEEYALSPQRVVSAAGVDRPSDLQDRHLRELPTFAGLGDAQTRRYLVATLRDSIRKRERLWFMPMTQPVWEEWSACLPDGVLEPLGGVHEVAGEQVVPVGIAPIKLVEALVDRGGRADLEFLTQALHDVDGLLISPRVYKKLLAAGVPIMKRMLLTRYVTNPRFIAYAVVIIYSALRALPVMFVPQFHGSVAVLWAIDLGTAIPYTWGVLAMVTAPRFRIRLLGMVVTVATFMAPYIYFGFYGEHYPPWIWGIIALLIAGTFVLEGYKWWGDRRISRALVRTVGSAAPRAQG</sequence>
<dbReference type="Proteomes" id="UP001247542">
    <property type="component" value="Unassembled WGS sequence"/>
</dbReference>
<keyword evidence="1" id="KW-1133">Transmembrane helix</keyword>
<proteinExistence type="predicted"/>